<dbReference type="GO" id="GO:0032993">
    <property type="term" value="C:protein-DNA complex"/>
    <property type="evidence" value="ECO:0007669"/>
    <property type="project" value="TreeGrafter"/>
</dbReference>
<dbReference type="GO" id="GO:0006355">
    <property type="term" value="P:regulation of DNA-templated transcription"/>
    <property type="evidence" value="ECO:0007669"/>
    <property type="project" value="InterPro"/>
</dbReference>
<evidence type="ECO:0000256" key="7">
    <source>
        <dbReference type="PROSITE-ProRule" id="PRU01091"/>
    </source>
</evidence>
<dbReference type="SMART" id="SM00862">
    <property type="entry name" value="Trans_reg_C"/>
    <property type="match status" value="1"/>
</dbReference>
<evidence type="ECO:0000313" key="10">
    <source>
        <dbReference type="EMBL" id="SCG57659.1"/>
    </source>
</evidence>
<feature type="domain" description="Response regulatory" evidence="8">
    <location>
        <begin position="3"/>
        <end position="116"/>
    </location>
</feature>
<dbReference type="Gene3D" id="1.10.10.10">
    <property type="entry name" value="Winged helix-like DNA-binding domain superfamily/Winged helix DNA-binding domain"/>
    <property type="match status" value="1"/>
</dbReference>
<dbReference type="GO" id="GO:0005829">
    <property type="term" value="C:cytosol"/>
    <property type="evidence" value="ECO:0007669"/>
    <property type="project" value="TreeGrafter"/>
</dbReference>
<dbReference type="InterPro" id="IPR001789">
    <property type="entry name" value="Sig_transdc_resp-reg_receiver"/>
</dbReference>
<dbReference type="CDD" id="cd17574">
    <property type="entry name" value="REC_OmpR"/>
    <property type="match status" value="1"/>
</dbReference>
<keyword evidence="11" id="KW-1185">Reference proteome</keyword>
<keyword evidence="1" id="KW-0597">Phosphoprotein</keyword>
<dbReference type="FunFam" id="1.10.10.10:FF:000110">
    <property type="entry name" value="DNA-binding response regulator RegX3"/>
    <property type="match status" value="1"/>
</dbReference>
<organism evidence="10 11">
    <name type="scientific">Micromonospora echinaurantiaca</name>
    <dbReference type="NCBI Taxonomy" id="47857"/>
    <lineage>
        <taxon>Bacteria</taxon>
        <taxon>Bacillati</taxon>
        <taxon>Actinomycetota</taxon>
        <taxon>Actinomycetes</taxon>
        <taxon>Micromonosporales</taxon>
        <taxon>Micromonosporaceae</taxon>
        <taxon>Micromonospora</taxon>
    </lineage>
</organism>
<dbReference type="InterPro" id="IPR001867">
    <property type="entry name" value="OmpR/PhoB-type_DNA-bd"/>
</dbReference>
<protein>
    <recommendedName>
        <fullName evidence="5">Sensory transduction protein RegX3</fullName>
    </recommendedName>
</protein>
<dbReference type="RefSeq" id="WP_088994607.1">
    <property type="nucleotide sequence ID" value="NZ_LT607750.1"/>
</dbReference>
<dbReference type="InterPro" id="IPR039420">
    <property type="entry name" value="WalR-like"/>
</dbReference>
<dbReference type="EMBL" id="LT607750">
    <property type="protein sequence ID" value="SCG57659.1"/>
    <property type="molecule type" value="Genomic_DNA"/>
</dbReference>
<evidence type="ECO:0000313" key="11">
    <source>
        <dbReference type="Proteomes" id="UP000198217"/>
    </source>
</evidence>
<comment type="caution">
    <text evidence="6">Lacks conserved residue(s) required for the propagation of feature annotation.</text>
</comment>
<dbReference type="GO" id="GO:0000156">
    <property type="term" value="F:phosphorelay response regulator activity"/>
    <property type="evidence" value="ECO:0007669"/>
    <property type="project" value="TreeGrafter"/>
</dbReference>
<dbReference type="InterPro" id="IPR036388">
    <property type="entry name" value="WH-like_DNA-bd_sf"/>
</dbReference>
<evidence type="ECO:0000259" key="9">
    <source>
        <dbReference type="PROSITE" id="PS51755"/>
    </source>
</evidence>
<keyword evidence="4" id="KW-0804">Transcription</keyword>
<keyword evidence="2" id="KW-0805">Transcription regulation</keyword>
<dbReference type="SUPFAM" id="SSF46894">
    <property type="entry name" value="C-terminal effector domain of the bipartite response regulators"/>
    <property type="match status" value="1"/>
</dbReference>
<feature type="DNA-binding region" description="OmpR/PhoB-type" evidence="7">
    <location>
        <begin position="127"/>
        <end position="226"/>
    </location>
</feature>
<dbReference type="GO" id="GO:0000976">
    <property type="term" value="F:transcription cis-regulatory region binding"/>
    <property type="evidence" value="ECO:0007669"/>
    <property type="project" value="TreeGrafter"/>
</dbReference>
<accession>A0A1C5II22</accession>
<reference evidence="10 11" key="1">
    <citation type="submission" date="2016-06" db="EMBL/GenBank/DDBJ databases">
        <authorList>
            <person name="Kjaerup R.B."/>
            <person name="Dalgaard T.S."/>
            <person name="Juul-Madsen H.R."/>
        </authorList>
    </citation>
    <scope>NUCLEOTIDE SEQUENCE [LARGE SCALE GENOMIC DNA]</scope>
    <source>
        <strain evidence="10 11">DSM 43904</strain>
    </source>
</reference>
<evidence type="ECO:0000256" key="2">
    <source>
        <dbReference type="ARBA" id="ARBA00023015"/>
    </source>
</evidence>
<evidence type="ECO:0000256" key="4">
    <source>
        <dbReference type="ARBA" id="ARBA00023163"/>
    </source>
</evidence>
<evidence type="ECO:0000256" key="3">
    <source>
        <dbReference type="ARBA" id="ARBA00023125"/>
    </source>
</evidence>
<gene>
    <name evidence="10" type="ORF">GA0070609_3342</name>
</gene>
<dbReference type="InterPro" id="IPR016032">
    <property type="entry name" value="Sig_transdc_resp-reg_C-effctor"/>
</dbReference>
<dbReference type="Gene3D" id="6.10.250.690">
    <property type="match status" value="1"/>
</dbReference>
<dbReference type="PANTHER" id="PTHR48111">
    <property type="entry name" value="REGULATOR OF RPOS"/>
    <property type="match status" value="1"/>
</dbReference>
<dbReference type="Pfam" id="PF00486">
    <property type="entry name" value="Trans_reg_C"/>
    <property type="match status" value="1"/>
</dbReference>
<dbReference type="Proteomes" id="UP000198217">
    <property type="component" value="Chromosome I"/>
</dbReference>
<name>A0A1C5II22_9ACTN</name>
<dbReference type="PROSITE" id="PS51755">
    <property type="entry name" value="OMPR_PHOB"/>
    <property type="match status" value="1"/>
</dbReference>
<dbReference type="PANTHER" id="PTHR48111:SF72">
    <property type="entry name" value="SENSORY TRANSDUCTION PROTEIN REGX3"/>
    <property type="match status" value="1"/>
</dbReference>
<feature type="domain" description="OmpR/PhoB-type" evidence="9">
    <location>
        <begin position="127"/>
        <end position="226"/>
    </location>
</feature>
<evidence type="ECO:0000256" key="5">
    <source>
        <dbReference type="ARBA" id="ARBA00041201"/>
    </source>
</evidence>
<dbReference type="AlphaFoldDB" id="A0A1C5II22"/>
<evidence type="ECO:0000256" key="6">
    <source>
        <dbReference type="PROSITE-ProRule" id="PRU00169"/>
    </source>
</evidence>
<proteinExistence type="predicted"/>
<dbReference type="Pfam" id="PF00072">
    <property type="entry name" value="Response_reg"/>
    <property type="match status" value="1"/>
</dbReference>
<dbReference type="SMART" id="SM00448">
    <property type="entry name" value="REC"/>
    <property type="match status" value="1"/>
</dbReference>
<dbReference type="SUPFAM" id="SSF52172">
    <property type="entry name" value="CheY-like"/>
    <property type="match status" value="1"/>
</dbReference>
<keyword evidence="3 7" id="KW-0238">DNA-binding</keyword>
<dbReference type="Gene3D" id="3.40.50.2300">
    <property type="match status" value="1"/>
</dbReference>
<dbReference type="InterPro" id="IPR011006">
    <property type="entry name" value="CheY-like_superfamily"/>
</dbReference>
<sequence>MPHVLIVEDDKPFAETLTLMLCGEGFAVTGAMSGTSALEQFDRRAIDIVLLEVAIPEVSGVEICRRLRQHSSVPIIMVTDRDDEIDKVVGLEVGADDYVTKPFSARELIARMRAALRRRNEPAMLTDRPLAVGCIRMDVDAYVVTVNDARVHLPLKEFELLEVLLRNAGRVLTRPQLISLVWGTNYVGDTKALDVHIKRIRSKVEPDPSVPRYIITVRGLGYKLEYQDQVSA</sequence>
<dbReference type="CDD" id="cd00383">
    <property type="entry name" value="trans_reg_C"/>
    <property type="match status" value="1"/>
</dbReference>
<evidence type="ECO:0000256" key="1">
    <source>
        <dbReference type="ARBA" id="ARBA00022553"/>
    </source>
</evidence>
<dbReference type="PROSITE" id="PS50110">
    <property type="entry name" value="RESPONSE_REGULATORY"/>
    <property type="match status" value="1"/>
</dbReference>
<evidence type="ECO:0000259" key="8">
    <source>
        <dbReference type="PROSITE" id="PS50110"/>
    </source>
</evidence>